<feature type="domain" description="Peptidase C-terminal archaeal/bacterial" evidence="1">
    <location>
        <begin position="40"/>
        <end position="106"/>
    </location>
</feature>
<gene>
    <name evidence="2" type="ORF">SG34_026240</name>
</gene>
<dbReference type="Pfam" id="PF04151">
    <property type="entry name" value="PPC"/>
    <property type="match status" value="1"/>
</dbReference>
<evidence type="ECO:0000259" key="1">
    <source>
        <dbReference type="Pfam" id="PF04151"/>
    </source>
</evidence>
<dbReference type="InterPro" id="IPR007280">
    <property type="entry name" value="Peptidase_C_arc/bac"/>
</dbReference>
<reference evidence="2 3" key="2">
    <citation type="journal article" date="2022" name="Mar. Drugs">
        <title>Bioassay-Guided Fractionation Leads to the Detection of Cholic Acid Generated by the Rare Thalassomonas sp.</title>
        <authorList>
            <person name="Pheiffer F."/>
            <person name="Schneider Y.K."/>
            <person name="Hansen E.H."/>
            <person name="Andersen J.H."/>
            <person name="Isaksson J."/>
            <person name="Busche T."/>
            <person name="R C."/>
            <person name="Kalinowski J."/>
            <person name="Zyl L.V."/>
            <person name="Trindade M."/>
        </authorList>
    </citation>
    <scope>NUCLEOTIDE SEQUENCE [LARGE SCALE GENOMIC DNA]</scope>
    <source>
        <strain evidence="2 3">XOM25</strain>
    </source>
</reference>
<proteinExistence type="predicted"/>
<protein>
    <submittedName>
        <fullName evidence="2">PPC domain-containing protein</fullName>
    </submittedName>
</protein>
<evidence type="ECO:0000313" key="2">
    <source>
        <dbReference type="EMBL" id="WDE08407.1"/>
    </source>
</evidence>
<dbReference type="KEGG" id="tvd:SG34_026240"/>
<dbReference type="AlphaFoldDB" id="A0AAE9Z8W9"/>
<keyword evidence="3" id="KW-1185">Reference proteome</keyword>
<sequence length="121" mass="12771">MNSKEMGSGPVLVVGYQAGSDCGGLSESNLSADKGNWLHYSVEVPAGMSSLQVNIAGGSGDADLYVREGSQPTLSSYDCRPWVDGNEESCSIDNPAATSWHISIYGYSDFSGVSLNAQWQP</sequence>
<organism evidence="2 3">
    <name type="scientific">Thalassomonas viridans</name>
    <dbReference type="NCBI Taxonomy" id="137584"/>
    <lineage>
        <taxon>Bacteria</taxon>
        <taxon>Pseudomonadati</taxon>
        <taxon>Pseudomonadota</taxon>
        <taxon>Gammaproteobacteria</taxon>
        <taxon>Alteromonadales</taxon>
        <taxon>Colwelliaceae</taxon>
        <taxon>Thalassomonas</taxon>
    </lineage>
</organism>
<dbReference type="EMBL" id="CP059733">
    <property type="protein sequence ID" value="WDE08407.1"/>
    <property type="molecule type" value="Genomic_DNA"/>
</dbReference>
<reference evidence="2 3" key="1">
    <citation type="journal article" date="2015" name="Genome Announc.">
        <title>Draft Genome Sequences of Marine Isolates of Thalassomonas viridans and Thalassomonas actiniarum.</title>
        <authorList>
            <person name="Olonade I."/>
            <person name="van Zyl L.J."/>
            <person name="Trindade M."/>
        </authorList>
    </citation>
    <scope>NUCLEOTIDE SEQUENCE [LARGE SCALE GENOMIC DNA]</scope>
    <source>
        <strain evidence="2 3">XOM25</strain>
    </source>
</reference>
<evidence type="ECO:0000313" key="3">
    <source>
        <dbReference type="Proteomes" id="UP000032352"/>
    </source>
</evidence>
<dbReference type="Proteomes" id="UP000032352">
    <property type="component" value="Chromosome"/>
</dbReference>
<name>A0AAE9Z8W9_9GAMM</name>
<accession>A0AAE9Z8W9</accession>
<dbReference type="Gene3D" id="2.60.120.380">
    <property type="match status" value="1"/>
</dbReference>